<accession>A0A922L674</accession>
<dbReference type="EMBL" id="ASGP02000002">
    <property type="protein sequence ID" value="KAH9521409.1"/>
    <property type="molecule type" value="Genomic_DNA"/>
</dbReference>
<dbReference type="AlphaFoldDB" id="A0A922L674"/>
<evidence type="ECO:0000313" key="2">
    <source>
        <dbReference type="Proteomes" id="UP000790347"/>
    </source>
</evidence>
<comment type="caution">
    <text evidence="1">The sequence shown here is derived from an EMBL/GenBank/DDBJ whole genome shotgun (WGS) entry which is preliminary data.</text>
</comment>
<protein>
    <submittedName>
        <fullName evidence="1">Uncharacterized protein</fullName>
    </submittedName>
</protein>
<sequence>MVYNFIPSIIFLHIFSIRRTTERADELISSNFLIFSGRISLTAAKIHFLIYSPSITQMTQISMTRNESNNGNDALKIVGNKPGWLIMTNSMTRMTNGYQHYDQQ</sequence>
<evidence type="ECO:0000313" key="1">
    <source>
        <dbReference type="EMBL" id="KAH9521409.1"/>
    </source>
</evidence>
<organism evidence="1 2">
    <name type="scientific">Dermatophagoides farinae</name>
    <name type="common">American house dust mite</name>
    <dbReference type="NCBI Taxonomy" id="6954"/>
    <lineage>
        <taxon>Eukaryota</taxon>
        <taxon>Metazoa</taxon>
        <taxon>Ecdysozoa</taxon>
        <taxon>Arthropoda</taxon>
        <taxon>Chelicerata</taxon>
        <taxon>Arachnida</taxon>
        <taxon>Acari</taxon>
        <taxon>Acariformes</taxon>
        <taxon>Sarcoptiformes</taxon>
        <taxon>Astigmata</taxon>
        <taxon>Psoroptidia</taxon>
        <taxon>Analgoidea</taxon>
        <taxon>Pyroglyphidae</taxon>
        <taxon>Dermatophagoidinae</taxon>
        <taxon>Dermatophagoides</taxon>
    </lineage>
</organism>
<name>A0A922L674_DERFA</name>
<reference evidence="1" key="2">
    <citation type="journal article" date="2022" name="Res Sq">
        <title>Comparative Genomics Reveals Insights into the Divergent Evolution of Astigmatic Mites and Household Pest Adaptations.</title>
        <authorList>
            <person name="Xiong Q."/>
            <person name="Wan A.T.-Y."/>
            <person name="Liu X.-Y."/>
            <person name="Fung C.S.-H."/>
            <person name="Xiao X."/>
            <person name="Malainual N."/>
            <person name="Hou J."/>
            <person name="Wang L."/>
            <person name="Wang M."/>
            <person name="Yang K."/>
            <person name="Cui Y."/>
            <person name="Leung E."/>
            <person name="Nong W."/>
            <person name="Shin S.-K."/>
            <person name="Au S."/>
            <person name="Jeong K.Y."/>
            <person name="Chew F.T."/>
            <person name="Hui J."/>
            <person name="Leung T.F."/>
            <person name="Tungtrongchitr A."/>
            <person name="Zhong N."/>
            <person name="Liu Z."/>
            <person name="Tsui S."/>
        </authorList>
    </citation>
    <scope>NUCLEOTIDE SEQUENCE</scope>
    <source>
        <strain evidence="1">Derf</strain>
        <tissue evidence="1">Whole organism</tissue>
    </source>
</reference>
<proteinExistence type="predicted"/>
<keyword evidence="2" id="KW-1185">Reference proteome</keyword>
<dbReference type="Proteomes" id="UP000790347">
    <property type="component" value="Unassembled WGS sequence"/>
</dbReference>
<gene>
    <name evidence="1" type="ORF">DERF_005070</name>
</gene>
<reference evidence="1" key="1">
    <citation type="submission" date="2013-05" db="EMBL/GenBank/DDBJ databases">
        <authorList>
            <person name="Yim A.K.Y."/>
            <person name="Chan T.F."/>
            <person name="Ji K.M."/>
            <person name="Liu X.Y."/>
            <person name="Zhou J.W."/>
            <person name="Li R.Q."/>
            <person name="Yang K.Y."/>
            <person name="Li J."/>
            <person name="Li M."/>
            <person name="Law P.T.W."/>
            <person name="Wu Y.L."/>
            <person name="Cai Z.L."/>
            <person name="Qin H."/>
            <person name="Bao Y."/>
            <person name="Leung R.K.K."/>
            <person name="Ng P.K.S."/>
            <person name="Zou J."/>
            <person name="Zhong X.J."/>
            <person name="Ran P.X."/>
            <person name="Zhong N.S."/>
            <person name="Liu Z.G."/>
            <person name="Tsui S.K.W."/>
        </authorList>
    </citation>
    <scope>NUCLEOTIDE SEQUENCE</scope>
    <source>
        <strain evidence="1">Derf</strain>
        <tissue evidence="1">Whole organism</tissue>
    </source>
</reference>